<evidence type="ECO:0000256" key="11">
    <source>
        <dbReference type="ARBA" id="ARBA00023004"/>
    </source>
</evidence>
<evidence type="ECO:0000256" key="2">
    <source>
        <dbReference type="ARBA" id="ARBA00004123"/>
    </source>
</evidence>
<keyword evidence="21" id="KW-1185">Reference proteome</keyword>
<feature type="compositionally biased region" description="Polar residues" evidence="17">
    <location>
        <begin position="863"/>
        <end position="873"/>
    </location>
</feature>
<dbReference type="Gene3D" id="1.20.58.1360">
    <property type="match status" value="1"/>
</dbReference>
<feature type="region of interest" description="Disordered" evidence="17">
    <location>
        <begin position="843"/>
        <end position="873"/>
    </location>
</feature>
<evidence type="ECO:0000256" key="15">
    <source>
        <dbReference type="ARBA" id="ARBA00047915"/>
    </source>
</evidence>
<evidence type="ECO:0000256" key="16">
    <source>
        <dbReference type="PROSITE-ProRule" id="PRU00509"/>
    </source>
</evidence>
<dbReference type="eggNOG" id="KOG1633">
    <property type="taxonomic scope" value="Eukaryota"/>
</dbReference>
<evidence type="ECO:0000259" key="19">
    <source>
        <dbReference type="PROSITE" id="PS51184"/>
    </source>
</evidence>
<dbReference type="OMA" id="HTHLTHY"/>
<protein>
    <recommendedName>
        <fullName evidence="4">[histone H3]-dimethyl-L-lysine(36) demethylase</fullName>
        <ecNumber evidence="4">1.14.11.27</ecNumber>
    </recommendedName>
</protein>
<dbReference type="GO" id="GO:0140680">
    <property type="term" value="F:histone H3K36me/H3K36me2 demethylase activity"/>
    <property type="evidence" value="ECO:0007669"/>
    <property type="project" value="UniProtKB-EC"/>
</dbReference>
<dbReference type="Pfam" id="PF12937">
    <property type="entry name" value="F-box-like"/>
    <property type="match status" value="1"/>
</dbReference>
<dbReference type="Pfam" id="PF02008">
    <property type="entry name" value="zf-CXXC"/>
    <property type="match status" value="1"/>
</dbReference>
<dbReference type="eggNOG" id="KOG1947">
    <property type="taxonomic scope" value="Eukaryota"/>
</dbReference>
<keyword evidence="10" id="KW-0560">Oxidoreductase</keyword>
<comment type="catalytic activity">
    <reaction evidence="15">
        <text>N(6),N(6)-dimethyl-L-lysyl(36)-[histone H3] + 2 2-oxoglutarate + 2 O2 = L-lysyl(36)-[histone H3] + 2 formaldehyde + 2 succinate + 2 CO2</text>
        <dbReference type="Rhea" id="RHEA:42032"/>
        <dbReference type="Rhea" id="RHEA-COMP:9785"/>
        <dbReference type="Rhea" id="RHEA-COMP:9787"/>
        <dbReference type="ChEBI" id="CHEBI:15379"/>
        <dbReference type="ChEBI" id="CHEBI:16526"/>
        <dbReference type="ChEBI" id="CHEBI:16810"/>
        <dbReference type="ChEBI" id="CHEBI:16842"/>
        <dbReference type="ChEBI" id="CHEBI:29969"/>
        <dbReference type="ChEBI" id="CHEBI:30031"/>
        <dbReference type="ChEBI" id="CHEBI:61976"/>
        <dbReference type="EC" id="1.14.11.27"/>
    </reaction>
</comment>
<feature type="compositionally biased region" description="Low complexity" evidence="17">
    <location>
        <begin position="626"/>
        <end position="635"/>
    </location>
</feature>
<dbReference type="STRING" id="126957.T1JN42"/>
<dbReference type="Pfam" id="PF16866">
    <property type="entry name" value="PHD_4"/>
    <property type="match status" value="1"/>
</dbReference>
<evidence type="ECO:0000256" key="5">
    <source>
        <dbReference type="ARBA" id="ARBA00022723"/>
    </source>
</evidence>
<reference evidence="20" key="2">
    <citation type="submission" date="2015-02" db="UniProtKB">
        <authorList>
            <consortium name="EnsemblMetazoa"/>
        </authorList>
    </citation>
    <scope>IDENTIFICATION</scope>
</reference>
<dbReference type="GO" id="GO:0003677">
    <property type="term" value="F:DNA binding"/>
    <property type="evidence" value="ECO:0007669"/>
    <property type="project" value="InterPro"/>
</dbReference>
<dbReference type="GO" id="GO:0005634">
    <property type="term" value="C:nucleus"/>
    <property type="evidence" value="ECO:0007669"/>
    <property type="project" value="UniProtKB-SubCell"/>
</dbReference>
<feature type="domain" description="CXXC-type" evidence="18">
    <location>
        <begin position="636"/>
        <end position="682"/>
    </location>
</feature>
<evidence type="ECO:0000256" key="6">
    <source>
        <dbReference type="ARBA" id="ARBA00022771"/>
    </source>
</evidence>
<evidence type="ECO:0000256" key="3">
    <source>
        <dbReference type="ARBA" id="ARBA00008037"/>
    </source>
</evidence>
<dbReference type="InterPro" id="IPR032675">
    <property type="entry name" value="LRR_dom_sf"/>
</dbReference>
<evidence type="ECO:0000256" key="13">
    <source>
        <dbReference type="ARBA" id="ARBA00023163"/>
    </source>
</evidence>
<comment type="subcellular location">
    <subcellularLocation>
        <location evidence="2">Nucleus</location>
    </subcellularLocation>
</comment>
<keyword evidence="13" id="KW-0804">Transcription</keyword>
<dbReference type="PhylomeDB" id="T1JN42"/>
<evidence type="ECO:0000256" key="10">
    <source>
        <dbReference type="ARBA" id="ARBA00023002"/>
    </source>
</evidence>
<dbReference type="InterPro" id="IPR006553">
    <property type="entry name" value="Leu-rich_rpt_Cys-con_subtyp"/>
</dbReference>
<keyword evidence="9" id="KW-0223">Dioxygenase</keyword>
<dbReference type="PROSITE" id="PS51058">
    <property type="entry name" value="ZF_CXXC"/>
    <property type="match status" value="1"/>
</dbReference>
<evidence type="ECO:0000256" key="12">
    <source>
        <dbReference type="ARBA" id="ARBA00023015"/>
    </source>
</evidence>
<dbReference type="InterPro" id="IPR019786">
    <property type="entry name" value="Zinc_finger_PHD-type_CS"/>
</dbReference>
<dbReference type="PANTHER" id="PTHR23123">
    <property type="entry name" value="PHD/F-BOX CONTAINING PROTEIN"/>
    <property type="match status" value="1"/>
</dbReference>
<dbReference type="SUPFAM" id="SSF52047">
    <property type="entry name" value="RNI-like"/>
    <property type="match status" value="1"/>
</dbReference>
<keyword evidence="14" id="KW-0539">Nucleus</keyword>
<keyword evidence="6 16" id="KW-0863">Zinc-finger</keyword>
<feature type="compositionally biased region" description="Basic and acidic residues" evidence="17">
    <location>
        <begin position="887"/>
        <end position="903"/>
    </location>
</feature>
<dbReference type="SMART" id="SM00367">
    <property type="entry name" value="LRR_CC"/>
    <property type="match status" value="4"/>
</dbReference>
<dbReference type="InterPro" id="IPR003347">
    <property type="entry name" value="JmjC_dom"/>
</dbReference>
<dbReference type="CDD" id="cd15555">
    <property type="entry name" value="PHD_KDM2A_2B"/>
    <property type="match status" value="1"/>
</dbReference>
<sequence length="1322" mass="148299">MAESPGVSSGSLLASIIRPRQKERKHYTEDAINDEEIEGKRMFSVEEKLTNDKFCNYFVKEMKGDEFNLRYLQEHGFESPVMIREKTGLGLRVPSKNFTVNDVRQCVGSRRMLDVMDVTTQKDIEMSMKDWVKYYETPVRDKLLNVISLEFSHTKLENYVESPTVVRHIDWVDRVWPRHLKQSQTEATNIIDDMKYPKVQKYCLMSVKGCYTDFHIDFGGTSVWYHILHGSKVFWLIPPTEKNLQLYETWVLSGKQGDVFFGDTVERCGRIHLTEGWTFFIPTGWIHAVYTPQDSLVFGGNFLHSFGIEKQIRVAQTEDFTHVPTKFRYPFYTEMLWYVLERYAHCLTGRTHLYPVDLEDAAENSETTPKHQESKREPREGGLLADRSSGALITPPESPRSPHNAESSGSEMNFIGSPQLAANQQKRKVAASTASSTILSFGKLIDGSAASEVPFFGHAFPVNSSQFTAHPDLLATDARIDATNVEAVRLILDGVSRLHHPSLQQAPPPPFEAPQEAVATPRGLPHNHIHLTRFEINGLKAIIRWLTSLTNSKKNIPDLIKNHINLLADIKLLLELHKSDDAKLAITGKPVLNWPDSPKVPKSPIILKIRPTKPRPGPSSGGKSKGSGSSKGNSSARRRRTRCKKCEACLRTDCGECHFCKDMRKFGGPGRMKQSCISRQCMAPVLPHTACCMVCGKDGWEKVDNTEEEVSSLMECSICWEIVHPDCIRNRGAVTGGGGGGSGEGLMNEDLPNSWECPRCCGDGKGGQSKVIITFFIAFFPRQVKGTRHKPTDALRSPLGGSSLQPIEHASASTTNSAAIDVLETPPTLIPAVVLPEPEVAKRKALDESEQRKKVKPTDVKEPQSSLQENSSAVVNTMPMCILRRPFFKDEKTEDRKKRKEDAPNSFTKLPKAEGEGHVRSCSKGDGTLHPLLRNAIHGANEQVRSPRVLVPHQNSNTDENKHKELMKCEVKVEKCDGDVLQRKRKLNSEATVQQPRDSEGNRRQQRNLSLSRRQTTNGKTQLRKPLYVVRPASSERLPLEAEMTNGNAVSCPAMDRTAMMHVFTYLHHSDLSRCMRVCREWSKWCLESRLWQHIDLTGGKITAAHLAGLVRRQPRSLVLAHTNLSKKLLAWLLCRLPRLHHLDLKGCTSATVTALRTCTTPTLTSLNLNLVEAFNDPLLRELLSPPPDSRPGLIESKSRLFKLSRLSLSGCDITDVSLRYITQHLRLLTELDISYCTKLSDAGISLLVAVGSVIRDSLVSLNLKGCYRLTDASLEHMKRCSQLARVDLRSCPEISVNACRKFILQSKLGLVMNENKLIEQK</sequence>
<keyword evidence="8" id="KW-0156">Chromatin regulator</keyword>
<dbReference type="GO" id="GO:0008270">
    <property type="term" value="F:zinc ion binding"/>
    <property type="evidence" value="ECO:0007669"/>
    <property type="project" value="UniProtKB-KW"/>
</dbReference>
<feature type="compositionally biased region" description="Basic and acidic residues" evidence="17">
    <location>
        <begin position="368"/>
        <end position="380"/>
    </location>
</feature>
<evidence type="ECO:0000256" key="9">
    <source>
        <dbReference type="ARBA" id="ARBA00022964"/>
    </source>
</evidence>
<dbReference type="InterPro" id="IPR013083">
    <property type="entry name" value="Znf_RING/FYVE/PHD"/>
</dbReference>
<comment type="similarity">
    <text evidence="3">Belongs to the JHDM1 histone demethylase family.</text>
</comment>
<dbReference type="Gene3D" id="3.30.40.10">
    <property type="entry name" value="Zinc/RING finger domain, C3HC4 (zinc finger)"/>
    <property type="match status" value="1"/>
</dbReference>
<accession>T1JN42</accession>
<dbReference type="EC" id="1.14.11.27" evidence="4"/>
<dbReference type="EnsemblMetazoa" id="SMAR015271-RA">
    <property type="protein sequence ID" value="SMAR015271-PA"/>
    <property type="gene ID" value="SMAR015271"/>
</dbReference>
<feature type="compositionally biased region" description="Basic and acidic residues" evidence="17">
    <location>
        <begin position="843"/>
        <end position="862"/>
    </location>
</feature>
<dbReference type="InterPro" id="IPR050690">
    <property type="entry name" value="JHDM1_Histone_Demethylase"/>
</dbReference>
<comment type="cofactor">
    <cofactor evidence="1">
        <name>Fe(2+)</name>
        <dbReference type="ChEBI" id="CHEBI:29033"/>
    </cofactor>
</comment>
<feature type="region of interest" description="Disordered" evidence="17">
    <location>
        <begin position="987"/>
        <end position="1024"/>
    </location>
</feature>
<evidence type="ECO:0000256" key="4">
    <source>
        <dbReference type="ARBA" id="ARBA00013246"/>
    </source>
</evidence>
<evidence type="ECO:0000313" key="20">
    <source>
        <dbReference type="EnsemblMetazoa" id="SMAR015271-PA"/>
    </source>
</evidence>
<dbReference type="FunFam" id="2.60.120.650:FF:000005">
    <property type="entry name" value="lysine-specific demethylase 2A isoform X1"/>
    <property type="match status" value="1"/>
</dbReference>
<keyword evidence="12" id="KW-0805">Transcription regulation</keyword>
<dbReference type="HOGENOM" id="CLU_003540_0_0_1"/>
<dbReference type="InterPro" id="IPR057207">
    <property type="entry name" value="FBXL15_LRR"/>
</dbReference>
<keyword evidence="11" id="KW-0408">Iron</keyword>
<dbReference type="PROSITE" id="PS51184">
    <property type="entry name" value="JMJC"/>
    <property type="match status" value="1"/>
</dbReference>
<evidence type="ECO:0000256" key="1">
    <source>
        <dbReference type="ARBA" id="ARBA00001954"/>
    </source>
</evidence>
<evidence type="ECO:0000256" key="17">
    <source>
        <dbReference type="SAM" id="MobiDB-lite"/>
    </source>
</evidence>
<evidence type="ECO:0000256" key="7">
    <source>
        <dbReference type="ARBA" id="ARBA00022833"/>
    </source>
</evidence>
<dbReference type="InterPro" id="IPR002857">
    <property type="entry name" value="Znf_CXXC"/>
</dbReference>
<dbReference type="EMBL" id="JH431506">
    <property type="status" value="NOT_ANNOTATED_CDS"/>
    <property type="molecule type" value="Genomic_DNA"/>
</dbReference>
<feature type="region of interest" description="Disordered" evidence="17">
    <location>
        <begin position="602"/>
        <end position="636"/>
    </location>
</feature>
<evidence type="ECO:0000259" key="18">
    <source>
        <dbReference type="PROSITE" id="PS51058"/>
    </source>
</evidence>
<dbReference type="Pfam" id="PF25372">
    <property type="entry name" value="DUF7885"/>
    <property type="match status" value="1"/>
</dbReference>
<name>T1JN42_STRMM</name>
<dbReference type="SMART" id="SM00558">
    <property type="entry name" value="JmjC"/>
    <property type="match status" value="1"/>
</dbReference>
<dbReference type="Gene3D" id="3.80.10.10">
    <property type="entry name" value="Ribonuclease Inhibitor"/>
    <property type="match status" value="1"/>
</dbReference>
<keyword evidence="5" id="KW-0479">Metal-binding</keyword>
<evidence type="ECO:0000256" key="14">
    <source>
        <dbReference type="ARBA" id="ARBA00023242"/>
    </source>
</evidence>
<dbReference type="Proteomes" id="UP000014500">
    <property type="component" value="Unassembled WGS sequence"/>
</dbReference>
<feature type="region of interest" description="Disordered" evidence="17">
    <location>
        <begin position="886"/>
        <end position="921"/>
    </location>
</feature>
<dbReference type="SUPFAM" id="SSF51197">
    <property type="entry name" value="Clavaminate synthase-like"/>
    <property type="match status" value="1"/>
</dbReference>
<feature type="region of interest" description="Disordered" evidence="17">
    <location>
        <begin position="362"/>
        <end position="414"/>
    </location>
</feature>
<feature type="domain" description="JmjC" evidence="19">
    <location>
        <begin position="151"/>
        <end position="319"/>
    </location>
</feature>
<dbReference type="InterPro" id="IPR019787">
    <property type="entry name" value="Znf_PHD-finger"/>
</dbReference>
<keyword evidence="7" id="KW-0862">Zinc</keyword>
<evidence type="ECO:0000313" key="21">
    <source>
        <dbReference type="Proteomes" id="UP000014500"/>
    </source>
</evidence>
<dbReference type="InterPro" id="IPR001810">
    <property type="entry name" value="F-box_dom"/>
</dbReference>
<organism evidence="20 21">
    <name type="scientific">Strigamia maritima</name>
    <name type="common">European centipede</name>
    <name type="synonym">Geophilus maritimus</name>
    <dbReference type="NCBI Taxonomy" id="126957"/>
    <lineage>
        <taxon>Eukaryota</taxon>
        <taxon>Metazoa</taxon>
        <taxon>Ecdysozoa</taxon>
        <taxon>Arthropoda</taxon>
        <taxon>Myriapoda</taxon>
        <taxon>Chilopoda</taxon>
        <taxon>Pleurostigmophora</taxon>
        <taxon>Geophilomorpha</taxon>
        <taxon>Linotaeniidae</taxon>
        <taxon>Strigamia</taxon>
    </lineage>
</organism>
<evidence type="ECO:0000256" key="8">
    <source>
        <dbReference type="ARBA" id="ARBA00022853"/>
    </source>
</evidence>
<dbReference type="Gene3D" id="6.10.280.250">
    <property type="match status" value="1"/>
</dbReference>
<proteinExistence type="inferred from homology"/>
<dbReference type="PROSITE" id="PS01359">
    <property type="entry name" value="ZF_PHD_1"/>
    <property type="match status" value="1"/>
</dbReference>
<reference evidence="21" key="1">
    <citation type="submission" date="2011-05" db="EMBL/GenBank/DDBJ databases">
        <authorList>
            <person name="Richards S.R."/>
            <person name="Qu J."/>
            <person name="Jiang H."/>
            <person name="Jhangiani S.N."/>
            <person name="Agravi P."/>
            <person name="Goodspeed R."/>
            <person name="Gross S."/>
            <person name="Mandapat C."/>
            <person name="Jackson L."/>
            <person name="Mathew T."/>
            <person name="Pu L."/>
            <person name="Thornton R."/>
            <person name="Saada N."/>
            <person name="Wilczek-Boney K.B."/>
            <person name="Lee S."/>
            <person name="Kovar C."/>
            <person name="Wu Y."/>
            <person name="Scherer S.E."/>
            <person name="Worley K.C."/>
            <person name="Muzny D.M."/>
            <person name="Gibbs R."/>
        </authorList>
    </citation>
    <scope>NUCLEOTIDE SEQUENCE</scope>
    <source>
        <strain evidence="21">Brora</strain>
    </source>
</reference>
<dbReference type="CDD" id="cd21743">
    <property type="entry name" value="CTD_KDM2A_2B-like"/>
    <property type="match status" value="1"/>
</dbReference>
<dbReference type="CDD" id="cd22122">
    <property type="entry name" value="F-box_JHDM"/>
    <property type="match status" value="1"/>
</dbReference>
<dbReference type="Gene3D" id="2.60.120.650">
    <property type="entry name" value="Cupin"/>
    <property type="match status" value="1"/>
</dbReference>